<evidence type="ECO:0000313" key="1">
    <source>
        <dbReference type="EMBL" id="KNZ44997.1"/>
    </source>
</evidence>
<protein>
    <submittedName>
        <fullName evidence="1">Uncharacterized protein</fullName>
    </submittedName>
</protein>
<dbReference type="AlphaFoldDB" id="A0A0L6U9N3"/>
<gene>
    <name evidence="1" type="ORF">VP01_859g1</name>
</gene>
<comment type="caution">
    <text evidence="1">The sequence shown here is derived from an EMBL/GenBank/DDBJ whole genome shotgun (WGS) entry which is preliminary data.</text>
</comment>
<keyword evidence="2" id="KW-1185">Reference proteome</keyword>
<dbReference type="EMBL" id="LAVV01014159">
    <property type="protein sequence ID" value="KNZ44997.1"/>
    <property type="molecule type" value="Genomic_DNA"/>
</dbReference>
<organism evidence="1 2">
    <name type="scientific">Puccinia sorghi</name>
    <dbReference type="NCBI Taxonomy" id="27349"/>
    <lineage>
        <taxon>Eukaryota</taxon>
        <taxon>Fungi</taxon>
        <taxon>Dikarya</taxon>
        <taxon>Basidiomycota</taxon>
        <taxon>Pucciniomycotina</taxon>
        <taxon>Pucciniomycetes</taxon>
        <taxon>Pucciniales</taxon>
        <taxon>Pucciniaceae</taxon>
        <taxon>Puccinia</taxon>
    </lineage>
</organism>
<feature type="non-terminal residue" evidence="1">
    <location>
        <position position="111"/>
    </location>
</feature>
<dbReference type="VEuPathDB" id="FungiDB:VP01_859g1"/>
<evidence type="ECO:0000313" key="2">
    <source>
        <dbReference type="Proteomes" id="UP000037035"/>
    </source>
</evidence>
<proteinExistence type="predicted"/>
<accession>A0A0L6U9N3</accession>
<sequence>MVDQPQHAWSLDPKAENVQWQRFLIFHEHLVDPKKSFQDFLNICGLKKVEEHLDDVEKLPYRLKSDGTITFDTMWCLLLNRTVTFDDLQLIWGTDSDPDLEAHISQLAFSQ</sequence>
<dbReference type="Proteomes" id="UP000037035">
    <property type="component" value="Unassembled WGS sequence"/>
</dbReference>
<reference evidence="1 2" key="1">
    <citation type="submission" date="2015-08" db="EMBL/GenBank/DDBJ databases">
        <title>Next Generation Sequencing and Analysis of the Genome of Puccinia sorghi L Schw, the Causal Agent of Maize Common Rust.</title>
        <authorList>
            <person name="Rochi L."/>
            <person name="Burguener G."/>
            <person name="Darino M."/>
            <person name="Turjanski A."/>
            <person name="Kreff E."/>
            <person name="Dieguez M.J."/>
            <person name="Sacco F."/>
        </authorList>
    </citation>
    <scope>NUCLEOTIDE SEQUENCE [LARGE SCALE GENOMIC DNA]</scope>
    <source>
        <strain evidence="1 2">RO10H11247</strain>
    </source>
</reference>
<name>A0A0L6U9N3_9BASI</name>